<feature type="transmembrane region" description="Helical" evidence="8">
    <location>
        <begin position="223"/>
        <end position="243"/>
    </location>
</feature>
<keyword evidence="10" id="KW-1185">Reference proteome</keyword>
<keyword evidence="5 8" id="KW-0812">Transmembrane</keyword>
<protein>
    <submittedName>
        <fullName evidence="9">GerAB/ArcD/ProY family transporter</fullName>
    </submittedName>
</protein>
<dbReference type="RefSeq" id="WP_343131885.1">
    <property type="nucleotide sequence ID" value="NZ_JBCITK010000001.1"/>
</dbReference>
<sequence>MQLHDTPNNTRQLSPFLSFFIIVGVQISVGILGFERFIVVKAGHDAWISIIIAGLITHVIIWMMYHLLNQSNGDLVTIHLMTFGPYIGVLLNLFFICYYALLAYTVICTYTEVLETWMFADVYSWVFTLLILSIAYSYTTKGIRVVTGLAVISLLITFPLIVTIFFTLPDSQLETLKPIFNHSILDIAKGAKAMALNVLGLCVLFMIYPFFKDPRASQKWTHLGLFFNISLYMIAMILTISYYSKTQLLETIWPTITLWKAVNLGIIERFEYIGVSLWLFVVLPSICLLLWSATRLLKRVIPIKQRIWLRVLCLILFMLSFKVNGRMDVETLNDITANIGFYVIFGYIPFLFICFRLRQLLKKRRERA</sequence>
<feature type="transmembrane region" description="Helical" evidence="8">
    <location>
        <begin position="12"/>
        <end position="34"/>
    </location>
</feature>
<organism evidence="9 10">
    <name type="scientific">Alkalicoccobacillus gibsonii</name>
    <dbReference type="NCBI Taxonomy" id="79881"/>
    <lineage>
        <taxon>Bacteria</taxon>
        <taxon>Bacillati</taxon>
        <taxon>Bacillota</taxon>
        <taxon>Bacilli</taxon>
        <taxon>Bacillales</taxon>
        <taxon>Bacillaceae</taxon>
        <taxon>Alkalicoccobacillus</taxon>
    </lineage>
</organism>
<feature type="transmembrane region" description="Helical" evidence="8">
    <location>
        <begin position="193"/>
        <end position="211"/>
    </location>
</feature>
<comment type="caution">
    <text evidence="9">The sequence shown here is derived from an EMBL/GenBank/DDBJ whole genome shotgun (WGS) entry which is preliminary data.</text>
</comment>
<dbReference type="PANTHER" id="PTHR34975:SF2">
    <property type="entry name" value="SPORE GERMINATION PROTEIN A2"/>
    <property type="match status" value="1"/>
</dbReference>
<name>A0ABU9VN26_9BACI</name>
<comment type="similarity">
    <text evidence="2">Belongs to the amino acid-polyamine-organocation (APC) superfamily. Spore germination protein (SGP) (TC 2.A.3.9) family.</text>
</comment>
<dbReference type="Pfam" id="PF03845">
    <property type="entry name" value="Spore_permease"/>
    <property type="match status" value="1"/>
</dbReference>
<evidence type="ECO:0000256" key="2">
    <source>
        <dbReference type="ARBA" id="ARBA00007998"/>
    </source>
</evidence>
<feature type="transmembrane region" description="Helical" evidence="8">
    <location>
        <begin position="335"/>
        <end position="357"/>
    </location>
</feature>
<dbReference type="NCBIfam" id="TIGR00912">
    <property type="entry name" value="2A0309"/>
    <property type="match status" value="1"/>
</dbReference>
<feature type="transmembrane region" description="Helical" evidence="8">
    <location>
        <begin position="46"/>
        <end position="68"/>
    </location>
</feature>
<keyword evidence="3" id="KW-0813">Transport</keyword>
<feature type="transmembrane region" description="Helical" evidence="8">
    <location>
        <begin position="307"/>
        <end position="323"/>
    </location>
</feature>
<evidence type="ECO:0000313" key="9">
    <source>
        <dbReference type="EMBL" id="MEN0645308.1"/>
    </source>
</evidence>
<accession>A0ABU9VN26</accession>
<evidence type="ECO:0000256" key="1">
    <source>
        <dbReference type="ARBA" id="ARBA00004141"/>
    </source>
</evidence>
<feature type="transmembrane region" description="Helical" evidence="8">
    <location>
        <begin position="80"/>
        <end position="102"/>
    </location>
</feature>
<keyword evidence="7 8" id="KW-0472">Membrane</keyword>
<evidence type="ECO:0000256" key="4">
    <source>
        <dbReference type="ARBA" id="ARBA00022544"/>
    </source>
</evidence>
<evidence type="ECO:0000256" key="5">
    <source>
        <dbReference type="ARBA" id="ARBA00022692"/>
    </source>
</evidence>
<evidence type="ECO:0000256" key="8">
    <source>
        <dbReference type="SAM" id="Phobius"/>
    </source>
</evidence>
<dbReference type="Proteomes" id="UP001418796">
    <property type="component" value="Unassembled WGS sequence"/>
</dbReference>
<dbReference type="EMBL" id="JBCITK010000001">
    <property type="protein sequence ID" value="MEN0645308.1"/>
    <property type="molecule type" value="Genomic_DNA"/>
</dbReference>
<keyword evidence="4" id="KW-0309">Germination</keyword>
<evidence type="ECO:0000256" key="6">
    <source>
        <dbReference type="ARBA" id="ARBA00022989"/>
    </source>
</evidence>
<feature type="transmembrane region" description="Helical" evidence="8">
    <location>
        <begin position="122"/>
        <end position="139"/>
    </location>
</feature>
<comment type="subcellular location">
    <subcellularLocation>
        <location evidence="1">Membrane</location>
        <topology evidence="1">Multi-pass membrane protein</topology>
    </subcellularLocation>
</comment>
<keyword evidence="6 8" id="KW-1133">Transmembrane helix</keyword>
<gene>
    <name evidence="9" type="ORF">MKY91_19270</name>
</gene>
<feature type="transmembrane region" description="Helical" evidence="8">
    <location>
        <begin position="272"/>
        <end position="291"/>
    </location>
</feature>
<evidence type="ECO:0000256" key="3">
    <source>
        <dbReference type="ARBA" id="ARBA00022448"/>
    </source>
</evidence>
<reference evidence="9 10" key="1">
    <citation type="submission" date="2024-03" db="EMBL/GenBank/DDBJ databases">
        <title>Bacilli Hybrid Assemblies.</title>
        <authorList>
            <person name="Kovac J."/>
        </authorList>
    </citation>
    <scope>NUCLEOTIDE SEQUENCE [LARGE SCALE GENOMIC DNA]</scope>
    <source>
        <strain evidence="9 10">FSL R7-0666</strain>
    </source>
</reference>
<evidence type="ECO:0000256" key="7">
    <source>
        <dbReference type="ARBA" id="ARBA00023136"/>
    </source>
</evidence>
<dbReference type="PANTHER" id="PTHR34975">
    <property type="entry name" value="SPORE GERMINATION PROTEIN A2"/>
    <property type="match status" value="1"/>
</dbReference>
<feature type="transmembrane region" description="Helical" evidence="8">
    <location>
        <begin position="146"/>
        <end position="168"/>
    </location>
</feature>
<evidence type="ECO:0000313" key="10">
    <source>
        <dbReference type="Proteomes" id="UP001418796"/>
    </source>
</evidence>
<dbReference type="InterPro" id="IPR004761">
    <property type="entry name" value="Spore_GerAB"/>
</dbReference>
<proteinExistence type="inferred from homology"/>
<dbReference type="Gene3D" id="1.20.1740.10">
    <property type="entry name" value="Amino acid/polyamine transporter I"/>
    <property type="match status" value="1"/>
</dbReference>